<proteinExistence type="predicted"/>
<sequence length="132" mass="15562">MSRLHSKENGELYSKKKKRGNLGFSFWQTSDGRFEALKKRRWKDQLKKNWGFSSQMGDARDLEGSTQNKKGSTSGGKNNMLGTYTYRVRSREEKRLLWNMLGTYTYRVRSREEKRLLWKIRRGKQSLDLGGS</sequence>
<protein>
    <submittedName>
        <fullName evidence="2">Uncharacterized protein</fullName>
    </submittedName>
</protein>
<evidence type="ECO:0000256" key="1">
    <source>
        <dbReference type="SAM" id="MobiDB-lite"/>
    </source>
</evidence>
<keyword evidence="3" id="KW-1185">Reference proteome</keyword>
<feature type="region of interest" description="Disordered" evidence="1">
    <location>
        <begin position="53"/>
        <end position="81"/>
    </location>
</feature>
<name>A0A8T2VDX3_CERRI</name>
<dbReference type="Proteomes" id="UP000825935">
    <property type="component" value="Chromosome 1"/>
</dbReference>
<reference evidence="2" key="1">
    <citation type="submission" date="2021-08" db="EMBL/GenBank/DDBJ databases">
        <title>WGS assembly of Ceratopteris richardii.</title>
        <authorList>
            <person name="Marchant D.B."/>
            <person name="Chen G."/>
            <person name="Jenkins J."/>
            <person name="Shu S."/>
            <person name="Leebens-Mack J."/>
            <person name="Grimwood J."/>
            <person name="Schmutz J."/>
            <person name="Soltis P."/>
            <person name="Soltis D."/>
            <person name="Chen Z.-H."/>
        </authorList>
    </citation>
    <scope>NUCLEOTIDE SEQUENCE</scope>
    <source>
        <strain evidence="2">Whitten #5841</strain>
        <tissue evidence="2">Leaf</tissue>
    </source>
</reference>
<dbReference type="EMBL" id="CM035406">
    <property type="protein sequence ID" value="KAH7446651.1"/>
    <property type="molecule type" value="Genomic_DNA"/>
</dbReference>
<comment type="caution">
    <text evidence="2">The sequence shown here is derived from an EMBL/GenBank/DDBJ whole genome shotgun (WGS) entry which is preliminary data.</text>
</comment>
<evidence type="ECO:0000313" key="3">
    <source>
        <dbReference type="Proteomes" id="UP000825935"/>
    </source>
</evidence>
<gene>
    <name evidence="2" type="ORF">KP509_01G067000</name>
</gene>
<organism evidence="2 3">
    <name type="scientific">Ceratopteris richardii</name>
    <name type="common">Triangle waterfern</name>
    <dbReference type="NCBI Taxonomy" id="49495"/>
    <lineage>
        <taxon>Eukaryota</taxon>
        <taxon>Viridiplantae</taxon>
        <taxon>Streptophyta</taxon>
        <taxon>Embryophyta</taxon>
        <taxon>Tracheophyta</taxon>
        <taxon>Polypodiopsida</taxon>
        <taxon>Polypodiidae</taxon>
        <taxon>Polypodiales</taxon>
        <taxon>Pteridineae</taxon>
        <taxon>Pteridaceae</taxon>
        <taxon>Parkerioideae</taxon>
        <taxon>Ceratopteris</taxon>
    </lineage>
</organism>
<evidence type="ECO:0000313" key="2">
    <source>
        <dbReference type="EMBL" id="KAH7446651.1"/>
    </source>
</evidence>
<dbReference type="AlphaFoldDB" id="A0A8T2VDX3"/>
<feature type="compositionally biased region" description="Polar residues" evidence="1">
    <location>
        <begin position="64"/>
        <end position="81"/>
    </location>
</feature>
<accession>A0A8T2VDX3</accession>